<dbReference type="VEuPathDB" id="VectorBase:GBRI002070"/>
<reference evidence="6" key="1">
    <citation type="submission" date="2014-03" db="EMBL/GenBank/DDBJ databases">
        <authorList>
            <person name="Aksoy S."/>
            <person name="Warren W."/>
            <person name="Wilson R.K."/>
        </authorList>
    </citation>
    <scope>NUCLEOTIDE SEQUENCE [LARGE SCALE GENOMIC DNA]</scope>
    <source>
        <strain evidence="6">IAEA</strain>
    </source>
</reference>
<organism evidence="5 6">
    <name type="scientific">Glossina brevipalpis</name>
    <dbReference type="NCBI Taxonomy" id="37001"/>
    <lineage>
        <taxon>Eukaryota</taxon>
        <taxon>Metazoa</taxon>
        <taxon>Ecdysozoa</taxon>
        <taxon>Arthropoda</taxon>
        <taxon>Hexapoda</taxon>
        <taxon>Insecta</taxon>
        <taxon>Pterygota</taxon>
        <taxon>Neoptera</taxon>
        <taxon>Endopterygota</taxon>
        <taxon>Diptera</taxon>
        <taxon>Brachycera</taxon>
        <taxon>Muscomorpha</taxon>
        <taxon>Hippoboscoidea</taxon>
        <taxon>Glossinidae</taxon>
        <taxon>Glossina</taxon>
    </lineage>
</organism>
<keyword evidence="6" id="KW-1185">Reference proteome</keyword>
<dbReference type="PANTHER" id="PTHR46171:SF3">
    <property type="entry name" value="GH10160P"/>
    <property type="match status" value="1"/>
</dbReference>
<dbReference type="Gene3D" id="3.30.40.10">
    <property type="entry name" value="Zinc/RING finger domain, C3HC4 (zinc finger)"/>
    <property type="match status" value="1"/>
</dbReference>
<evidence type="ECO:0000313" key="5">
    <source>
        <dbReference type="EnsemblMetazoa" id="GBRI002070-PA"/>
    </source>
</evidence>
<evidence type="ECO:0000256" key="2">
    <source>
        <dbReference type="ARBA" id="ARBA00022833"/>
    </source>
</evidence>
<proteinExistence type="predicted"/>
<keyword evidence="1 3" id="KW-0863">Zinc-finger</keyword>
<name>A0A1A9W0L8_9MUSC</name>
<dbReference type="AlphaFoldDB" id="A0A1A9W0L8"/>
<dbReference type="GO" id="GO:0016567">
    <property type="term" value="P:protein ubiquitination"/>
    <property type="evidence" value="ECO:0007669"/>
    <property type="project" value="TreeGrafter"/>
</dbReference>
<sequence>MSHNNSWDSESQDNWDSTALQQVTDELRQDLNYLINSQQVLEEARSGLDELCGDDRMIIINTLLPSEEYNIETSNGDQLSCAICIDDLLSKEIIRTLQCNHRFHVKCIDKWLQSHSTCPMCRAHVFQE</sequence>
<evidence type="ECO:0000259" key="4">
    <source>
        <dbReference type="PROSITE" id="PS50089"/>
    </source>
</evidence>
<dbReference type="EnsemblMetazoa" id="GBRI002070-RA">
    <property type="protein sequence ID" value="GBRI002070-PA"/>
    <property type="gene ID" value="GBRI002070"/>
</dbReference>
<evidence type="ECO:0000256" key="3">
    <source>
        <dbReference type="PROSITE-ProRule" id="PRU00175"/>
    </source>
</evidence>
<dbReference type="PANTHER" id="PTHR46171">
    <property type="entry name" value="GH10160P"/>
    <property type="match status" value="1"/>
</dbReference>
<dbReference type="InterPro" id="IPR001841">
    <property type="entry name" value="Znf_RING"/>
</dbReference>
<feature type="domain" description="RING-type" evidence="4">
    <location>
        <begin position="81"/>
        <end position="122"/>
    </location>
</feature>
<keyword evidence="2" id="KW-0862">Zinc</keyword>
<dbReference type="Proteomes" id="UP000091820">
    <property type="component" value="Unassembled WGS sequence"/>
</dbReference>
<dbReference type="Pfam" id="PF13639">
    <property type="entry name" value="zf-RING_2"/>
    <property type="match status" value="1"/>
</dbReference>
<dbReference type="GO" id="GO:0061630">
    <property type="term" value="F:ubiquitin protein ligase activity"/>
    <property type="evidence" value="ECO:0007669"/>
    <property type="project" value="TreeGrafter"/>
</dbReference>
<reference evidence="5" key="2">
    <citation type="submission" date="2020-05" db="UniProtKB">
        <authorList>
            <consortium name="EnsemblMetazoa"/>
        </authorList>
    </citation>
    <scope>IDENTIFICATION</scope>
    <source>
        <strain evidence="5">IAEA</strain>
    </source>
</reference>
<protein>
    <submittedName>
        <fullName evidence="5">RING-type domain-containing protein</fullName>
    </submittedName>
</protein>
<dbReference type="SUPFAM" id="SSF57850">
    <property type="entry name" value="RING/U-box"/>
    <property type="match status" value="1"/>
</dbReference>
<dbReference type="InterPro" id="IPR013083">
    <property type="entry name" value="Znf_RING/FYVE/PHD"/>
</dbReference>
<dbReference type="STRING" id="37001.A0A1A9W0L8"/>
<dbReference type="CDD" id="cd16454">
    <property type="entry name" value="RING-H2_PA-TM-RING"/>
    <property type="match status" value="1"/>
</dbReference>
<dbReference type="PROSITE" id="PS50089">
    <property type="entry name" value="ZF_RING_2"/>
    <property type="match status" value="1"/>
</dbReference>
<evidence type="ECO:0000313" key="6">
    <source>
        <dbReference type="Proteomes" id="UP000091820"/>
    </source>
</evidence>
<evidence type="ECO:0000256" key="1">
    <source>
        <dbReference type="ARBA" id="ARBA00022771"/>
    </source>
</evidence>
<accession>A0A1A9W0L8</accession>
<dbReference type="SMART" id="SM00184">
    <property type="entry name" value="RING"/>
    <property type="match status" value="1"/>
</dbReference>
<keyword evidence="1 3" id="KW-0479">Metal-binding</keyword>
<dbReference type="GO" id="GO:0008270">
    <property type="term" value="F:zinc ion binding"/>
    <property type="evidence" value="ECO:0007669"/>
    <property type="project" value="UniProtKB-KW"/>
</dbReference>